<feature type="transmembrane region" description="Helical" evidence="1">
    <location>
        <begin position="365"/>
        <end position="384"/>
    </location>
</feature>
<name>A0A8A4ZHZ2_9MICO</name>
<dbReference type="PANTHER" id="PTHR36840:SF1">
    <property type="entry name" value="BLL5714 PROTEIN"/>
    <property type="match status" value="1"/>
</dbReference>
<dbReference type="Pfam" id="PF06772">
    <property type="entry name" value="LtrA"/>
    <property type="match status" value="1"/>
</dbReference>
<feature type="transmembrane region" description="Helical" evidence="1">
    <location>
        <begin position="169"/>
        <end position="189"/>
    </location>
</feature>
<evidence type="ECO:0000313" key="3">
    <source>
        <dbReference type="Proteomes" id="UP000663937"/>
    </source>
</evidence>
<feature type="transmembrane region" description="Helical" evidence="1">
    <location>
        <begin position="281"/>
        <end position="301"/>
    </location>
</feature>
<dbReference type="EMBL" id="CP071868">
    <property type="protein sequence ID" value="QTE31454.1"/>
    <property type="molecule type" value="Genomic_DNA"/>
</dbReference>
<keyword evidence="1" id="KW-0812">Transmembrane</keyword>
<keyword evidence="3" id="KW-1185">Reference proteome</keyword>
<dbReference type="AlphaFoldDB" id="A0A8A4ZHZ2"/>
<protein>
    <submittedName>
        <fullName evidence="2">Low temperature requirement protein A</fullName>
    </submittedName>
</protein>
<evidence type="ECO:0000313" key="2">
    <source>
        <dbReference type="EMBL" id="QTE31454.1"/>
    </source>
</evidence>
<accession>A0A8A4ZHZ2</accession>
<feature type="transmembrane region" description="Helical" evidence="1">
    <location>
        <begin position="81"/>
        <end position="101"/>
    </location>
</feature>
<feature type="transmembrane region" description="Helical" evidence="1">
    <location>
        <begin position="144"/>
        <end position="163"/>
    </location>
</feature>
<dbReference type="Proteomes" id="UP000663937">
    <property type="component" value="Chromosome"/>
</dbReference>
<evidence type="ECO:0000256" key="1">
    <source>
        <dbReference type="SAM" id="Phobius"/>
    </source>
</evidence>
<feature type="transmembrane region" description="Helical" evidence="1">
    <location>
        <begin position="239"/>
        <end position="260"/>
    </location>
</feature>
<gene>
    <name evidence="2" type="ORF">J4E96_10035</name>
</gene>
<reference evidence="2" key="1">
    <citation type="submission" date="2021-03" db="EMBL/GenBank/DDBJ databases">
        <title>Pengzhenrongella sicca gen. nov., sp. nov., a new member of suborder Micrococcineae isolated from High-Arctic tundra soil.</title>
        <authorList>
            <person name="Peng F."/>
        </authorList>
    </citation>
    <scope>NUCLEOTIDE SEQUENCE</scope>
    <source>
        <strain evidence="2">LRZ-2</strain>
    </source>
</reference>
<dbReference type="PANTHER" id="PTHR36840">
    <property type="entry name" value="BLL5714 PROTEIN"/>
    <property type="match status" value="1"/>
</dbReference>
<proteinExistence type="predicted"/>
<feature type="transmembrane region" description="Helical" evidence="1">
    <location>
        <begin position="307"/>
        <end position="334"/>
    </location>
</feature>
<keyword evidence="1" id="KW-1133">Transmembrane helix</keyword>
<feature type="transmembrane region" description="Helical" evidence="1">
    <location>
        <begin position="341"/>
        <end position="359"/>
    </location>
</feature>
<feature type="transmembrane region" description="Helical" evidence="1">
    <location>
        <begin position="209"/>
        <end position="227"/>
    </location>
</feature>
<organism evidence="2 3">
    <name type="scientific">Pengzhenrongella sicca</name>
    <dbReference type="NCBI Taxonomy" id="2819238"/>
    <lineage>
        <taxon>Bacteria</taxon>
        <taxon>Bacillati</taxon>
        <taxon>Actinomycetota</taxon>
        <taxon>Actinomycetes</taxon>
        <taxon>Micrococcales</taxon>
        <taxon>Pengzhenrongella</taxon>
    </lineage>
</organism>
<keyword evidence="1" id="KW-0472">Membrane</keyword>
<sequence length="401" mass="42354">MAGRDPGEGHRPASPLELLFDLTFVVAFGQAADQLAHLVAAGHPAPGVIGFVVAIASTCWAWINFSWFASAYDTDDWSYRLTTMVQMIGVVVFALGLPDLFASLEEGHGVDNAVMVAGYVIMRIAMIGQWLRVARQDPERRRTAVTYVSFVGVAQLGWIVLALADQSTAAFLCGAALLFVLECTGPVVAERRFPSTPWNPQHIAERHGLLAIIALGEVIFGTVAAVSGLVQEQGWSAEAVLVVVAGVGIAFGLWWSYFIIPSAEILARHRRRAFVWAYGHVAVYGSIAATGAGLHVAAYVIEGSAVVGVLGAIVAISVPLLASSVALFGLYAYLLHDFDPLHVALFVGSVVLLLIAVVLAGVGVAIGVCLLIVTLAPAVVVVGYEAVGHRRQAAALARALR</sequence>
<feature type="transmembrane region" description="Helical" evidence="1">
    <location>
        <begin position="48"/>
        <end position="69"/>
    </location>
</feature>
<dbReference type="InterPro" id="IPR010640">
    <property type="entry name" value="Low_temperature_requirement_A"/>
</dbReference>
<feature type="transmembrane region" description="Helical" evidence="1">
    <location>
        <begin position="113"/>
        <end position="132"/>
    </location>
</feature>
<dbReference type="KEGG" id="psic:J4E96_10035"/>